<dbReference type="Proteomes" id="UP000887577">
    <property type="component" value="Unplaced"/>
</dbReference>
<evidence type="ECO:0000256" key="11">
    <source>
        <dbReference type="ARBA" id="ARBA00023180"/>
    </source>
</evidence>
<keyword evidence="12 14" id="KW-0456">Lyase</keyword>
<evidence type="ECO:0000256" key="3">
    <source>
        <dbReference type="ARBA" id="ARBA00012202"/>
    </source>
</evidence>
<dbReference type="GO" id="GO:0043005">
    <property type="term" value="C:neuron projection"/>
    <property type="evidence" value="ECO:0007669"/>
    <property type="project" value="UniProtKB-ARBA"/>
</dbReference>
<dbReference type="PANTHER" id="PTHR11920:SF498">
    <property type="entry name" value="RECEPTOR-TYPE GUANYLATE CYCLASE GCY-8"/>
    <property type="match status" value="1"/>
</dbReference>
<evidence type="ECO:0000256" key="12">
    <source>
        <dbReference type="ARBA" id="ARBA00023239"/>
    </source>
</evidence>
<dbReference type="WBParaSite" id="PSU_v2.g3649.t1">
    <property type="protein sequence ID" value="PSU_v2.g3649.t1"/>
    <property type="gene ID" value="PSU_v2.g3649"/>
</dbReference>
<comment type="similarity">
    <text evidence="14">Belongs to the adenylyl cyclase class-4/guanylyl cyclase family.</text>
</comment>
<dbReference type="AlphaFoldDB" id="A0A914YVG0"/>
<dbReference type="GO" id="GO:0009582">
    <property type="term" value="P:detection of abiotic stimulus"/>
    <property type="evidence" value="ECO:0007669"/>
    <property type="project" value="UniProtKB-ARBA"/>
</dbReference>
<dbReference type="SMART" id="SM00044">
    <property type="entry name" value="CYCc"/>
    <property type="match status" value="1"/>
</dbReference>
<evidence type="ECO:0000313" key="16">
    <source>
        <dbReference type="Proteomes" id="UP000887577"/>
    </source>
</evidence>
<keyword evidence="8" id="KW-0342">GTP-binding</keyword>
<keyword evidence="5" id="KW-0547">Nucleotide-binding</keyword>
<comment type="catalytic activity">
    <reaction evidence="1">
        <text>GTP = 3',5'-cyclic GMP + diphosphate</text>
        <dbReference type="Rhea" id="RHEA:13665"/>
        <dbReference type="ChEBI" id="CHEBI:33019"/>
        <dbReference type="ChEBI" id="CHEBI:37565"/>
        <dbReference type="ChEBI" id="CHEBI:57746"/>
        <dbReference type="EC" id="4.6.1.2"/>
    </reaction>
</comment>
<sequence length="214" mass="23377">MIPKDVARDLKLGRPVIPRGFDSSSVLFTDIVSFTTICSKSSPMEIVNFLNDLFTGYDAIISQTDAYKVETIGDAYLVVSGVPNENGTENVKVIATIALQMRQYLSLYKLPHIPDFKMEARWGLHSGPVAAGVVGLIAPRYCLFGDTVNMASRMESTSEAGKIQTSLEFHAGLSSRKDPFITEKRGTITVKGKGECLTYWLVRAATDEGQSQAS</sequence>
<evidence type="ECO:0000256" key="14">
    <source>
        <dbReference type="RuleBase" id="RU000405"/>
    </source>
</evidence>
<dbReference type="GO" id="GO:0004383">
    <property type="term" value="F:guanylate cyclase activity"/>
    <property type="evidence" value="ECO:0007669"/>
    <property type="project" value="UniProtKB-EC"/>
</dbReference>
<dbReference type="SUPFAM" id="SSF55073">
    <property type="entry name" value="Nucleotide cyclase"/>
    <property type="match status" value="1"/>
</dbReference>
<dbReference type="GO" id="GO:0004016">
    <property type="term" value="F:adenylate cyclase activity"/>
    <property type="evidence" value="ECO:0007669"/>
    <property type="project" value="TreeGrafter"/>
</dbReference>
<dbReference type="FunFam" id="3.30.70.1230:FF:000035">
    <property type="entry name" value="Guanylate cyclase"/>
    <property type="match status" value="1"/>
</dbReference>
<keyword evidence="7" id="KW-1133">Transmembrane helix</keyword>
<dbReference type="GO" id="GO:0005525">
    <property type="term" value="F:GTP binding"/>
    <property type="evidence" value="ECO:0007669"/>
    <property type="project" value="UniProtKB-KW"/>
</dbReference>
<keyword evidence="16" id="KW-1185">Reference proteome</keyword>
<reference evidence="17" key="1">
    <citation type="submission" date="2022-11" db="UniProtKB">
        <authorList>
            <consortium name="WormBaseParasite"/>
        </authorList>
    </citation>
    <scope>IDENTIFICATION</scope>
</reference>
<dbReference type="InterPro" id="IPR018297">
    <property type="entry name" value="A/G_cyclase_CS"/>
</dbReference>
<evidence type="ECO:0000256" key="2">
    <source>
        <dbReference type="ARBA" id="ARBA00004370"/>
    </source>
</evidence>
<dbReference type="GO" id="GO:0007168">
    <property type="term" value="P:receptor guanylyl cyclase signaling pathway"/>
    <property type="evidence" value="ECO:0007669"/>
    <property type="project" value="TreeGrafter"/>
</dbReference>
<dbReference type="GO" id="GO:0035556">
    <property type="term" value="P:intracellular signal transduction"/>
    <property type="evidence" value="ECO:0007669"/>
    <property type="project" value="InterPro"/>
</dbReference>
<feature type="domain" description="Guanylate cyclase" evidence="15">
    <location>
        <begin position="25"/>
        <end position="155"/>
    </location>
</feature>
<dbReference type="EC" id="4.6.1.2" evidence="3"/>
<keyword evidence="6" id="KW-0460">Magnesium</keyword>
<dbReference type="CDD" id="cd07302">
    <property type="entry name" value="CHD"/>
    <property type="match status" value="1"/>
</dbReference>
<dbReference type="GO" id="GO:0009581">
    <property type="term" value="P:detection of external stimulus"/>
    <property type="evidence" value="ECO:0007669"/>
    <property type="project" value="UniProtKB-ARBA"/>
</dbReference>
<evidence type="ECO:0000256" key="1">
    <source>
        <dbReference type="ARBA" id="ARBA00001436"/>
    </source>
</evidence>
<dbReference type="InterPro" id="IPR050401">
    <property type="entry name" value="Cyclic_nucleotide_synthase"/>
</dbReference>
<evidence type="ECO:0000256" key="8">
    <source>
        <dbReference type="ARBA" id="ARBA00023134"/>
    </source>
</evidence>
<dbReference type="PANTHER" id="PTHR11920">
    <property type="entry name" value="GUANYLYL CYCLASE"/>
    <property type="match status" value="1"/>
</dbReference>
<dbReference type="GO" id="GO:0042330">
    <property type="term" value="P:taxis"/>
    <property type="evidence" value="ECO:0007669"/>
    <property type="project" value="UniProtKB-ARBA"/>
</dbReference>
<evidence type="ECO:0000259" key="15">
    <source>
        <dbReference type="PROSITE" id="PS50125"/>
    </source>
</evidence>
<dbReference type="InterPro" id="IPR029787">
    <property type="entry name" value="Nucleotide_cyclase"/>
</dbReference>
<evidence type="ECO:0000256" key="5">
    <source>
        <dbReference type="ARBA" id="ARBA00022741"/>
    </source>
</evidence>
<keyword evidence="4" id="KW-0812">Transmembrane</keyword>
<dbReference type="Pfam" id="PF00211">
    <property type="entry name" value="Guanylate_cyc"/>
    <property type="match status" value="1"/>
</dbReference>
<evidence type="ECO:0000256" key="10">
    <source>
        <dbReference type="ARBA" id="ARBA00023170"/>
    </source>
</evidence>
<dbReference type="GO" id="GO:0005886">
    <property type="term" value="C:plasma membrane"/>
    <property type="evidence" value="ECO:0007669"/>
    <property type="project" value="TreeGrafter"/>
</dbReference>
<keyword evidence="9" id="KW-0472">Membrane</keyword>
<name>A0A914YVG0_9BILA</name>
<dbReference type="PROSITE" id="PS00452">
    <property type="entry name" value="GUANYLATE_CYCLASE_1"/>
    <property type="match status" value="1"/>
</dbReference>
<evidence type="ECO:0000313" key="17">
    <source>
        <dbReference type="WBParaSite" id="PSU_v2.g3649.t1"/>
    </source>
</evidence>
<keyword evidence="11" id="KW-0325">Glycoprotein</keyword>
<keyword evidence="13" id="KW-0141">cGMP biosynthesis</keyword>
<keyword evidence="10" id="KW-0675">Receptor</keyword>
<dbReference type="PROSITE" id="PS50125">
    <property type="entry name" value="GUANYLATE_CYCLASE_2"/>
    <property type="match status" value="1"/>
</dbReference>
<dbReference type="GO" id="GO:0001653">
    <property type="term" value="F:peptide receptor activity"/>
    <property type="evidence" value="ECO:0007669"/>
    <property type="project" value="TreeGrafter"/>
</dbReference>
<accession>A0A914YVG0</accession>
<organism evidence="16 17">
    <name type="scientific">Panagrolaimus superbus</name>
    <dbReference type="NCBI Taxonomy" id="310955"/>
    <lineage>
        <taxon>Eukaryota</taxon>
        <taxon>Metazoa</taxon>
        <taxon>Ecdysozoa</taxon>
        <taxon>Nematoda</taxon>
        <taxon>Chromadorea</taxon>
        <taxon>Rhabditida</taxon>
        <taxon>Tylenchina</taxon>
        <taxon>Panagrolaimomorpha</taxon>
        <taxon>Panagrolaimoidea</taxon>
        <taxon>Panagrolaimidae</taxon>
        <taxon>Panagrolaimus</taxon>
    </lineage>
</organism>
<evidence type="ECO:0000256" key="13">
    <source>
        <dbReference type="ARBA" id="ARBA00023293"/>
    </source>
</evidence>
<proteinExistence type="inferred from homology"/>
<dbReference type="GO" id="GO:0009266">
    <property type="term" value="P:response to temperature stimulus"/>
    <property type="evidence" value="ECO:0007669"/>
    <property type="project" value="UniProtKB-ARBA"/>
</dbReference>
<evidence type="ECO:0000256" key="4">
    <source>
        <dbReference type="ARBA" id="ARBA00022692"/>
    </source>
</evidence>
<dbReference type="InterPro" id="IPR001054">
    <property type="entry name" value="A/G_cyclase"/>
</dbReference>
<evidence type="ECO:0000256" key="6">
    <source>
        <dbReference type="ARBA" id="ARBA00022842"/>
    </source>
</evidence>
<dbReference type="Gene3D" id="3.30.70.1230">
    <property type="entry name" value="Nucleotide cyclase"/>
    <property type="match status" value="1"/>
</dbReference>
<comment type="subcellular location">
    <subcellularLocation>
        <location evidence="2">Membrane</location>
    </subcellularLocation>
</comment>
<protein>
    <recommendedName>
        <fullName evidence="3">guanylate cyclase</fullName>
        <ecNumber evidence="3">4.6.1.2</ecNumber>
    </recommendedName>
</protein>
<evidence type="ECO:0000256" key="7">
    <source>
        <dbReference type="ARBA" id="ARBA00022989"/>
    </source>
</evidence>
<evidence type="ECO:0000256" key="9">
    <source>
        <dbReference type="ARBA" id="ARBA00023136"/>
    </source>
</evidence>